<organism evidence="2 3">
    <name type="scientific">Micromonospora rifamycinica</name>
    <dbReference type="NCBI Taxonomy" id="291594"/>
    <lineage>
        <taxon>Bacteria</taxon>
        <taxon>Bacillati</taxon>
        <taxon>Actinomycetota</taxon>
        <taxon>Actinomycetes</taxon>
        <taxon>Micromonosporales</taxon>
        <taxon>Micromonosporaceae</taxon>
        <taxon>Micromonospora</taxon>
    </lineage>
</organism>
<evidence type="ECO:0000313" key="2">
    <source>
        <dbReference type="EMBL" id="SCG40588.1"/>
    </source>
</evidence>
<dbReference type="EMBL" id="LT607752">
    <property type="protein sequence ID" value="SCG40588.1"/>
    <property type="molecule type" value="Genomic_DNA"/>
</dbReference>
<feature type="region of interest" description="Disordered" evidence="1">
    <location>
        <begin position="22"/>
        <end position="57"/>
    </location>
</feature>
<proteinExistence type="predicted"/>
<sequence>MPFHGGGGASWTPLRTIATAGPSCHSGRHCSPVPTQPVISASVRRPPARLFPPYPSG</sequence>
<evidence type="ECO:0000313" key="3">
    <source>
        <dbReference type="Proteomes" id="UP000198226"/>
    </source>
</evidence>
<evidence type="ECO:0000256" key="1">
    <source>
        <dbReference type="SAM" id="MobiDB-lite"/>
    </source>
</evidence>
<name>A0A1C5H3J9_9ACTN</name>
<keyword evidence="3" id="KW-1185">Reference proteome</keyword>
<dbReference type="Proteomes" id="UP000198226">
    <property type="component" value="Chromosome I"/>
</dbReference>
<dbReference type="AlphaFoldDB" id="A0A1C5H3J9"/>
<reference evidence="3" key="1">
    <citation type="submission" date="2016-06" db="EMBL/GenBank/DDBJ databases">
        <authorList>
            <person name="Varghese N."/>
            <person name="Submissions Spin"/>
        </authorList>
    </citation>
    <scope>NUCLEOTIDE SEQUENCE [LARGE SCALE GENOMIC DNA]</scope>
    <source>
        <strain evidence="3">DSM 44983</strain>
    </source>
</reference>
<gene>
    <name evidence="2" type="ORF">GA0070623_0687</name>
</gene>
<protein>
    <submittedName>
        <fullName evidence="2">Uncharacterized protein</fullName>
    </submittedName>
</protein>
<accession>A0A1C5H3J9</accession>